<evidence type="ECO:0000256" key="2">
    <source>
        <dbReference type="ARBA" id="ARBA00022737"/>
    </source>
</evidence>
<feature type="region of interest" description="Disordered" evidence="7">
    <location>
        <begin position="495"/>
        <end position="548"/>
    </location>
</feature>
<keyword evidence="3 5" id="KW-0863">Zinc-finger</keyword>
<evidence type="ECO:0000256" key="5">
    <source>
        <dbReference type="PROSITE-ProRule" id="PRU00146"/>
    </source>
</evidence>
<organism evidence="9 10">
    <name type="scientific">Cryptococcus amylolentus CBS 6273</name>
    <dbReference type="NCBI Taxonomy" id="1296118"/>
    <lineage>
        <taxon>Eukaryota</taxon>
        <taxon>Fungi</taxon>
        <taxon>Dikarya</taxon>
        <taxon>Basidiomycota</taxon>
        <taxon>Agaricomycotina</taxon>
        <taxon>Tremellomycetes</taxon>
        <taxon>Tremellales</taxon>
        <taxon>Cryptococcaceae</taxon>
        <taxon>Cryptococcus</taxon>
    </lineage>
</organism>
<keyword evidence="4" id="KW-0862">Zinc</keyword>
<gene>
    <name evidence="9" type="ORF">I350_07235</name>
</gene>
<evidence type="ECO:0000313" key="10">
    <source>
        <dbReference type="Proteomes" id="UP000095149"/>
    </source>
</evidence>
<proteinExistence type="predicted"/>
<dbReference type="PROSITE" id="PS50016">
    <property type="entry name" value="ZF_PHD_2"/>
    <property type="match status" value="1"/>
</dbReference>
<keyword evidence="1" id="KW-0479">Metal-binding</keyword>
<feature type="repeat" description="RCC1" evidence="6">
    <location>
        <begin position="187"/>
        <end position="250"/>
    </location>
</feature>
<dbReference type="InterPro" id="IPR009091">
    <property type="entry name" value="RCC1/BLIP-II"/>
</dbReference>
<evidence type="ECO:0000256" key="4">
    <source>
        <dbReference type="ARBA" id="ARBA00022833"/>
    </source>
</evidence>
<dbReference type="GO" id="GO:0016020">
    <property type="term" value="C:membrane"/>
    <property type="evidence" value="ECO:0007669"/>
    <property type="project" value="TreeGrafter"/>
</dbReference>
<evidence type="ECO:0000256" key="1">
    <source>
        <dbReference type="ARBA" id="ARBA00022723"/>
    </source>
</evidence>
<accession>A0A1E3JDX4</accession>
<dbReference type="GO" id="GO:0031267">
    <property type="term" value="F:small GTPase binding"/>
    <property type="evidence" value="ECO:0007669"/>
    <property type="project" value="TreeGrafter"/>
</dbReference>
<dbReference type="PANTHER" id="PTHR46207">
    <property type="entry name" value="PROTEIN RCC2"/>
    <property type="match status" value="1"/>
</dbReference>
<reference evidence="9 10" key="1">
    <citation type="submission" date="2016-06" db="EMBL/GenBank/DDBJ databases">
        <title>Evolution of pathogenesis and genome organization in the Tremellales.</title>
        <authorList>
            <person name="Cuomo C."/>
            <person name="Litvintseva A."/>
            <person name="Heitman J."/>
            <person name="Chen Y."/>
            <person name="Sun S."/>
            <person name="Springer D."/>
            <person name="Dromer F."/>
            <person name="Young S."/>
            <person name="Zeng Q."/>
            <person name="Chapman S."/>
            <person name="Gujja S."/>
            <person name="Saif S."/>
            <person name="Birren B."/>
        </authorList>
    </citation>
    <scope>NUCLEOTIDE SEQUENCE [LARGE SCALE GENOMIC DNA]</scope>
    <source>
        <strain evidence="9 10">CBS 6273</strain>
    </source>
</reference>
<evidence type="ECO:0000256" key="3">
    <source>
        <dbReference type="ARBA" id="ARBA00022771"/>
    </source>
</evidence>
<dbReference type="GO" id="GO:0008270">
    <property type="term" value="F:zinc ion binding"/>
    <property type="evidence" value="ECO:0007669"/>
    <property type="project" value="UniProtKB-KW"/>
</dbReference>
<name>A0A1E3JDX4_9TREE</name>
<dbReference type="PROSITE" id="PS00626">
    <property type="entry name" value="RCC1_2"/>
    <property type="match status" value="1"/>
</dbReference>
<dbReference type="InterPro" id="IPR019787">
    <property type="entry name" value="Znf_PHD-finger"/>
</dbReference>
<dbReference type="InterPro" id="IPR019786">
    <property type="entry name" value="Zinc_finger_PHD-type_CS"/>
</dbReference>
<dbReference type="InterPro" id="IPR028641">
    <property type="entry name" value="RCC2"/>
</dbReference>
<dbReference type="PROSITE" id="PS50012">
    <property type="entry name" value="RCC1_3"/>
    <property type="match status" value="3"/>
</dbReference>
<protein>
    <recommendedName>
        <fullName evidence="8">PHD-type domain-containing protein</fullName>
    </recommendedName>
</protein>
<feature type="repeat" description="RCC1" evidence="6">
    <location>
        <begin position="361"/>
        <end position="417"/>
    </location>
</feature>
<dbReference type="Proteomes" id="UP000095149">
    <property type="component" value="Unassembled WGS sequence"/>
</dbReference>
<dbReference type="SUPFAM" id="SSF57903">
    <property type="entry name" value="FYVE/PHD zinc finger"/>
    <property type="match status" value="1"/>
</dbReference>
<dbReference type="PANTHER" id="PTHR46207:SF1">
    <property type="entry name" value="PROTEIN RCC2"/>
    <property type="match status" value="1"/>
</dbReference>
<dbReference type="SUPFAM" id="SSF50985">
    <property type="entry name" value="RCC1/BLIP-II"/>
    <property type="match status" value="1"/>
</dbReference>
<dbReference type="Gene3D" id="3.30.40.10">
    <property type="entry name" value="Zinc/RING finger domain, C3HC4 (zinc finger)"/>
    <property type="match status" value="1"/>
</dbReference>
<dbReference type="InterPro" id="IPR001965">
    <property type="entry name" value="Znf_PHD"/>
</dbReference>
<evidence type="ECO:0000313" key="9">
    <source>
        <dbReference type="EMBL" id="ODN99080.1"/>
    </source>
</evidence>
<dbReference type="Pfam" id="PF00628">
    <property type="entry name" value="PHD"/>
    <property type="match status" value="1"/>
</dbReference>
<feature type="repeat" description="RCC1" evidence="6">
    <location>
        <begin position="251"/>
        <end position="306"/>
    </location>
</feature>
<dbReference type="InterPro" id="IPR013083">
    <property type="entry name" value="Znf_RING/FYVE/PHD"/>
</dbReference>
<evidence type="ECO:0000256" key="6">
    <source>
        <dbReference type="PROSITE-ProRule" id="PRU00235"/>
    </source>
</evidence>
<dbReference type="InterPro" id="IPR058923">
    <property type="entry name" value="RCC1-like_dom"/>
</dbReference>
<evidence type="ECO:0000256" key="7">
    <source>
        <dbReference type="SAM" id="MobiDB-lite"/>
    </source>
</evidence>
<sequence length="548" mass="57095">MSTEAPTPGEQQWGRVLICGGTDWATNGRKDRVSNKMSSDLTTPHILRSLCNVKVSKVITGPSANYAIVLDIYGAAYLFGRLPALAKDPSGVVSENEPIKISPSSVGLPSDAKWVGGAAGRSHLLLVDSEGGAWGCGNNVLGQVGVAQCNVVEKLTKIGGAWTKDKDNKVVQVTAGHTFSLFLTSSGQVYASGSSENGQLGNGKTGERLVKAGKIAYDVEVPPRLVSGLDKHKVVEIASGNQHSLALDEEGYVYAWGYAGYSRLGLSDQKDRLSPTLVPQFAGNNIATRAKSVACGPTSSTVVDRQEMLLMAGKWRLTGDGIKNNSESRPLLIIASVMSCKVIRVSSGGVTHFMTTADPEGGVMTVGFGQGVLYGELGLGSESGKSASKPVKIEPLSGINVIDVAGGAFFSLFLAVPSQEVSELDRSPEHIPSATVCLVCETDRKGDPPLECERCDQPYHIDCLTPALPAIPEGEWFCPDCEAEADAGPEEPFVPALGTKKGAKKGAGKGGAKVVEVGTPAAKGGKKRGADSAPSTGGSAAKGKKSRQ</sequence>
<dbReference type="InterPro" id="IPR000408">
    <property type="entry name" value="Reg_chr_condens"/>
</dbReference>
<comment type="caution">
    <text evidence="9">The sequence shown here is derived from an EMBL/GenBank/DDBJ whole genome shotgun (WGS) entry which is preliminary data.</text>
</comment>
<keyword evidence="2" id="KW-0677">Repeat</keyword>
<evidence type="ECO:0000259" key="8">
    <source>
        <dbReference type="PROSITE" id="PS50016"/>
    </source>
</evidence>
<feature type="domain" description="PHD-type" evidence="8">
    <location>
        <begin position="434"/>
        <end position="484"/>
    </location>
</feature>
<dbReference type="Pfam" id="PF25390">
    <property type="entry name" value="WD40_RLD"/>
    <property type="match status" value="1"/>
</dbReference>
<dbReference type="Gene3D" id="2.130.10.30">
    <property type="entry name" value="Regulator of chromosome condensation 1/beta-lactamase-inhibitor protein II"/>
    <property type="match status" value="2"/>
</dbReference>
<dbReference type="SMART" id="SM00249">
    <property type="entry name" value="PHD"/>
    <property type="match status" value="1"/>
</dbReference>
<dbReference type="OrthoDB" id="5370059at2759"/>
<dbReference type="InterPro" id="IPR011011">
    <property type="entry name" value="Znf_FYVE_PHD"/>
</dbReference>
<dbReference type="PROSITE" id="PS01359">
    <property type="entry name" value="ZF_PHD_1"/>
    <property type="match status" value="1"/>
</dbReference>
<dbReference type="AlphaFoldDB" id="A0A1E3JDX4"/>
<dbReference type="EMBL" id="MEKH01000012">
    <property type="protein sequence ID" value="ODN99080.1"/>
    <property type="molecule type" value="Genomic_DNA"/>
</dbReference>